<dbReference type="Proteomes" id="UP000248021">
    <property type="component" value="Unassembled WGS sequence"/>
</dbReference>
<sequence length="322" mass="34161">MKNIRSIIWIKKEDRLLQGLSLTGILPVLPTPFRGDGAVDLPAMERVVDFALACGANGLVFPGFASEVDDLTADERATLLRTVVARVAGRVPVIAGASAPSAEEAIAHSRDAVAAGVTTVMIQAPKSVGVGAEAVGAFYRTIAEAVPEISIVLQNAPAPRGSDLNAETIHAIVAGNPSITYVKEETLPSGPPISAILKGKPAHLKGVIGGGGARYIIDEYQRGACAAMPAVEITDVHVALDRAFRAGDVAKARELYMRTLPLLVIQANYRMRFTKHVLSRRGVMDNDVVRAKLLTFDDYDVAEIDAWLDLARDLLTGEGAHG</sequence>
<evidence type="ECO:0000313" key="5">
    <source>
        <dbReference type="EMBL" id="PXW58008.1"/>
    </source>
</evidence>
<dbReference type="GO" id="GO:0008840">
    <property type="term" value="F:4-hydroxy-tetrahydrodipicolinate synthase activity"/>
    <property type="evidence" value="ECO:0007669"/>
    <property type="project" value="TreeGrafter"/>
</dbReference>
<keyword evidence="2 3" id="KW-0456">Lyase</keyword>
<reference evidence="5 6" key="1">
    <citation type="submission" date="2018-05" db="EMBL/GenBank/DDBJ databases">
        <title>Genomic Encyclopedia of Type Strains, Phase IV (KMG-IV): sequencing the most valuable type-strain genomes for metagenomic binning, comparative biology and taxonomic classification.</title>
        <authorList>
            <person name="Goeker M."/>
        </authorList>
    </citation>
    <scope>NUCLEOTIDE SEQUENCE [LARGE SCALE GENOMIC DNA]</scope>
    <source>
        <strain evidence="5 6">DSM 6462</strain>
    </source>
</reference>
<dbReference type="EMBL" id="QJJK01000006">
    <property type="protein sequence ID" value="PXW58008.1"/>
    <property type="molecule type" value="Genomic_DNA"/>
</dbReference>
<keyword evidence="6" id="KW-1185">Reference proteome</keyword>
<gene>
    <name evidence="5" type="ORF">C7450_106181</name>
</gene>
<dbReference type="SUPFAM" id="SSF51569">
    <property type="entry name" value="Aldolase"/>
    <property type="match status" value="1"/>
</dbReference>
<evidence type="ECO:0000256" key="1">
    <source>
        <dbReference type="ARBA" id="ARBA00007592"/>
    </source>
</evidence>
<comment type="caution">
    <text evidence="5">The sequence shown here is derived from an EMBL/GenBank/DDBJ whole genome shotgun (WGS) entry which is preliminary data.</text>
</comment>
<evidence type="ECO:0000256" key="2">
    <source>
        <dbReference type="ARBA" id="ARBA00023239"/>
    </source>
</evidence>
<name>A0A2V3U691_9HYPH</name>
<dbReference type="PRINTS" id="PR00146">
    <property type="entry name" value="DHPICSNTHASE"/>
</dbReference>
<proteinExistence type="inferred from homology"/>
<dbReference type="GO" id="GO:0005829">
    <property type="term" value="C:cytosol"/>
    <property type="evidence" value="ECO:0007669"/>
    <property type="project" value="TreeGrafter"/>
</dbReference>
<dbReference type="CDD" id="cd00408">
    <property type="entry name" value="DHDPS-like"/>
    <property type="match status" value="1"/>
</dbReference>
<evidence type="ECO:0000256" key="3">
    <source>
        <dbReference type="PIRNR" id="PIRNR001365"/>
    </source>
</evidence>
<dbReference type="Gene3D" id="3.20.20.70">
    <property type="entry name" value="Aldolase class I"/>
    <property type="match status" value="1"/>
</dbReference>
<dbReference type="OrthoDB" id="9796205at2"/>
<dbReference type="PANTHER" id="PTHR12128">
    <property type="entry name" value="DIHYDRODIPICOLINATE SYNTHASE"/>
    <property type="match status" value="1"/>
</dbReference>
<dbReference type="InterPro" id="IPR013785">
    <property type="entry name" value="Aldolase_TIM"/>
</dbReference>
<dbReference type="PANTHER" id="PTHR12128:SF66">
    <property type="entry name" value="4-HYDROXY-2-OXOGLUTARATE ALDOLASE, MITOCHONDRIAL"/>
    <property type="match status" value="1"/>
</dbReference>
<evidence type="ECO:0000313" key="6">
    <source>
        <dbReference type="Proteomes" id="UP000248021"/>
    </source>
</evidence>
<dbReference type="SMART" id="SM01130">
    <property type="entry name" value="DHDPS"/>
    <property type="match status" value="1"/>
</dbReference>
<accession>A0A2V3U691</accession>
<comment type="similarity">
    <text evidence="1 3">Belongs to the DapA family.</text>
</comment>
<protein>
    <submittedName>
        <fullName evidence="5">4-hydroxy-tetrahydrodipicolinate synthase</fullName>
    </submittedName>
</protein>
<dbReference type="PIRSF" id="PIRSF001365">
    <property type="entry name" value="DHDPS"/>
    <property type="match status" value="1"/>
</dbReference>
<evidence type="ECO:0000256" key="4">
    <source>
        <dbReference type="PIRSR" id="PIRSR001365-2"/>
    </source>
</evidence>
<feature type="binding site" evidence="4">
    <location>
        <position position="228"/>
    </location>
    <ligand>
        <name>pyruvate</name>
        <dbReference type="ChEBI" id="CHEBI:15361"/>
    </ligand>
</feature>
<dbReference type="AlphaFoldDB" id="A0A2V3U691"/>
<dbReference type="Pfam" id="PF00701">
    <property type="entry name" value="DHDPS"/>
    <property type="match status" value="1"/>
</dbReference>
<organism evidence="5 6">
    <name type="scientific">Chelatococcus asaccharovorans</name>
    <dbReference type="NCBI Taxonomy" id="28210"/>
    <lineage>
        <taxon>Bacteria</taxon>
        <taxon>Pseudomonadati</taxon>
        <taxon>Pseudomonadota</taxon>
        <taxon>Alphaproteobacteria</taxon>
        <taxon>Hyphomicrobiales</taxon>
        <taxon>Chelatococcaceae</taxon>
        <taxon>Chelatococcus</taxon>
    </lineage>
</organism>
<dbReference type="InterPro" id="IPR002220">
    <property type="entry name" value="DapA-like"/>
</dbReference>